<keyword evidence="1" id="KW-1133">Transmembrane helix</keyword>
<feature type="domain" description="Retrotransposon Copia-like N-terminal" evidence="2">
    <location>
        <begin position="42"/>
        <end position="82"/>
    </location>
</feature>
<keyword evidence="4" id="KW-1185">Reference proteome</keyword>
<dbReference type="PANTHER" id="PTHR47481">
    <property type="match status" value="1"/>
</dbReference>
<reference evidence="4" key="1">
    <citation type="submission" date="2019-07" db="EMBL/GenBank/DDBJ databases">
        <title>De Novo Assembly of kiwifruit Actinidia rufa.</title>
        <authorList>
            <person name="Sugita-Konishi S."/>
            <person name="Sato K."/>
            <person name="Mori E."/>
            <person name="Abe Y."/>
            <person name="Kisaki G."/>
            <person name="Hamano K."/>
            <person name="Suezawa K."/>
            <person name="Otani M."/>
            <person name="Fukuda T."/>
            <person name="Manabe T."/>
            <person name="Gomi K."/>
            <person name="Tabuchi M."/>
            <person name="Akimitsu K."/>
            <person name="Kataoka I."/>
        </authorList>
    </citation>
    <scope>NUCLEOTIDE SEQUENCE [LARGE SCALE GENOMIC DNA]</scope>
    <source>
        <strain evidence="4">cv. Fuchu</strain>
    </source>
</reference>
<protein>
    <recommendedName>
        <fullName evidence="2">Retrotransposon Copia-like N-terminal domain-containing protein</fullName>
    </recommendedName>
</protein>
<evidence type="ECO:0000313" key="3">
    <source>
        <dbReference type="EMBL" id="GFS44988.1"/>
    </source>
</evidence>
<name>A0A7J0E073_9ERIC</name>
<dbReference type="EMBL" id="BJWL01000442">
    <property type="protein sequence ID" value="GFS44988.1"/>
    <property type="molecule type" value="Genomic_DNA"/>
</dbReference>
<organism evidence="3 4">
    <name type="scientific">Actinidia rufa</name>
    <dbReference type="NCBI Taxonomy" id="165716"/>
    <lineage>
        <taxon>Eukaryota</taxon>
        <taxon>Viridiplantae</taxon>
        <taxon>Streptophyta</taxon>
        <taxon>Embryophyta</taxon>
        <taxon>Tracheophyta</taxon>
        <taxon>Spermatophyta</taxon>
        <taxon>Magnoliopsida</taxon>
        <taxon>eudicotyledons</taxon>
        <taxon>Gunneridae</taxon>
        <taxon>Pentapetalae</taxon>
        <taxon>asterids</taxon>
        <taxon>Ericales</taxon>
        <taxon>Actinidiaceae</taxon>
        <taxon>Actinidia</taxon>
    </lineage>
</organism>
<keyword evidence="1" id="KW-0812">Transmembrane</keyword>
<dbReference type="Pfam" id="PF14244">
    <property type="entry name" value="Retrotran_gag_3"/>
    <property type="match status" value="1"/>
</dbReference>
<dbReference type="Proteomes" id="UP000585474">
    <property type="component" value="Unassembled WGS sequence"/>
</dbReference>
<evidence type="ECO:0000313" key="4">
    <source>
        <dbReference type="Proteomes" id="UP000585474"/>
    </source>
</evidence>
<sequence length="344" mass="37427">MVTSSSSSSTGASASATGATETTVSGVKMPSSLAFFVPIFQSFVTLKLDSTNYLLWKTQLKNALRANGLFFGYVDGSVASPPEKIINSSGEEVVNVKNTLWKLTDSKLLSYITATISVSTLPRARIGSFLSDEDLVLVFLTLCRQLLEQSLSLLIILFILLNAEEMDIQIDQSQQNDTTSVFVAKSCEQQPDLRVVRAQGMVTTIMWDVKFVSEPITLPEIAIICSIFSISHLLVPPDLNIDLFCHSVSPQGISTPPQANMAQVFSTTPYPSIAMPGPLYFDSGATKHVTNNLSNLSLQNPYHLLIVSWLAMALLFQLLALFAADNNCKLTFDAHCQDQLASGS</sequence>
<evidence type="ECO:0000259" key="2">
    <source>
        <dbReference type="Pfam" id="PF14244"/>
    </source>
</evidence>
<proteinExistence type="predicted"/>
<feature type="transmembrane region" description="Helical" evidence="1">
    <location>
        <begin position="302"/>
        <end position="324"/>
    </location>
</feature>
<evidence type="ECO:0000256" key="1">
    <source>
        <dbReference type="SAM" id="Phobius"/>
    </source>
</evidence>
<dbReference type="PANTHER" id="PTHR47481:SF31">
    <property type="entry name" value="OS01G0873500 PROTEIN"/>
    <property type="match status" value="1"/>
</dbReference>
<comment type="caution">
    <text evidence="3">The sequence shown here is derived from an EMBL/GenBank/DDBJ whole genome shotgun (WGS) entry which is preliminary data.</text>
</comment>
<dbReference type="OrthoDB" id="1845088at2759"/>
<gene>
    <name evidence="3" type="ORF">Acr_00g0093420</name>
</gene>
<keyword evidence="1" id="KW-0472">Membrane</keyword>
<dbReference type="InterPro" id="IPR029472">
    <property type="entry name" value="Copia-like_N"/>
</dbReference>
<accession>A0A7J0E073</accession>
<dbReference type="AlphaFoldDB" id="A0A7J0E073"/>